<dbReference type="EMBL" id="LVLJ01001151">
    <property type="protein sequence ID" value="OAE31183.1"/>
    <property type="molecule type" value="Genomic_DNA"/>
</dbReference>
<accession>A0A176WEX5</accession>
<protein>
    <submittedName>
        <fullName evidence="2">Uncharacterized protein</fullName>
    </submittedName>
</protein>
<reference evidence="2" key="1">
    <citation type="submission" date="2016-03" db="EMBL/GenBank/DDBJ databases">
        <title>Mechanisms controlling the formation of the plant cell surface in tip-growing cells are functionally conserved among land plants.</title>
        <authorList>
            <person name="Honkanen S."/>
            <person name="Jones V.A."/>
            <person name="Morieri G."/>
            <person name="Champion C."/>
            <person name="Hetherington A.J."/>
            <person name="Kelly S."/>
            <person name="Saint-Marcoux D."/>
            <person name="Proust H."/>
            <person name="Prescott H."/>
            <person name="Dolan L."/>
        </authorList>
    </citation>
    <scope>NUCLEOTIDE SEQUENCE [LARGE SCALE GENOMIC DNA]</scope>
    <source>
        <tissue evidence="2">Whole gametophyte</tissue>
    </source>
</reference>
<keyword evidence="3" id="KW-1185">Reference proteome</keyword>
<evidence type="ECO:0000256" key="1">
    <source>
        <dbReference type="SAM" id="MobiDB-lite"/>
    </source>
</evidence>
<feature type="compositionally biased region" description="Basic and acidic residues" evidence="1">
    <location>
        <begin position="73"/>
        <end position="99"/>
    </location>
</feature>
<evidence type="ECO:0000313" key="2">
    <source>
        <dbReference type="EMBL" id="OAE31183.1"/>
    </source>
</evidence>
<gene>
    <name evidence="2" type="ORF">AXG93_1629s1010</name>
</gene>
<sequence length="127" mass="14055">MVGGSDSAKLREREGAAATGIDLRRAASSSVFGSVWGFRGESERGLIDRGEEEERQGRQRRQKEEEQQAGWDESFRDGMGVKEETVRGGGEERGRRNLWEGRRWSRGTDVVGLRLNSGRASQGRGGS</sequence>
<feature type="region of interest" description="Disordered" evidence="1">
    <location>
        <begin position="1"/>
        <end position="24"/>
    </location>
</feature>
<feature type="region of interest" description="Disordered" evidence="1">
    <location>
        <begin position="43"/>
        <end position="99"/>
    </location>
</feature>
<evidence type="ECO:0000313" key="3">
    <source>
        <dbReference type="Proteomes" id="UP000077202"/>
    </source>
</evidence>
<organism evidence="2 3">
    <name type="scientific">Marchantia polymorpha subsp. ruderalis</name>
    <dbReference type="NCBI Taxonomy" id="1480154"/>
    <lineage>
        <taxon>Eukaryota</taxon>
        <taxon>Viridiplantae</taxon>
        <taxon>Streptophyta</taxon>
        <taxon>Embryophyta</taxon>
        <taxon>Marchantiophyta</taxon>
        <taxon>Marchantiopsida</taxon>
        <taxon>Marchantiidae</taxon>
        <taxon>Marchantiales</taxon>
        <taxon>Marchantiaceae</taxon>
        <taxon>Marchantia</taxon>
    </lineage>
</organism>
<comment type="caution">
    <text evidence="2">The sequence shown here is derived from an EMBL/GenBank/DDBJ whole genome shotgun (WGS) entry which is preliminary data.</text>
</comment>
<dbReference type="AlphaFoldDB" id="A0A176WEX5"/>
<name>A0A176WEX5_MARPO</name>
<dbReference type="Proteomes" id="UP000077202">
    <property type="component" value="Unassembled WGS sequence"/>
</dbReference>
<proteinExistence type="predicted"/>